<keyword evidence="3" id="KW-1185">Reference proteome</keyword>
<evidence type="ECO:0008006" key="4">
    <source>
        <dbReference type="Google" id="ProtNLM"/>
    </source>
</evidence>
<feature type="compositionally biased region" description="Basic and acidic residues" evidence="1">
    <location>
        <begin position="290"/>
        <end position="303"/>
    </location>
</feature>
<organism evidence="2 3">
    <name type="scientific">Magnetospirillum aberrantis SpK</name>
    <dbReference type="NCBI Taxonomy" id="908842"/>
    <lineage>
        <taxon>Bacteria</taxon>
        <taxon>Pseudomonadati</taxon>
        <taxon>Pseudomonadota</taxon>
        <taxon>Alphaproteobacteria</taxon>
        <taxon>Rhodospirillales</taxon>
        <taxon>Rhodospirillaceae</taxon>
        <taxon>Magnetospirillum</taxon>
    </lineage>
</organism>
<dbReference type="RefSeq" id="WP_163674579.1">
    <property type="nucleotide sequence ID" value="NZ_JAAIYP010000008.1"/>
</dbReference>
<gene>
    <name evidence="2" type="ORF">G4223_02550</name>
</gene>
<sequence length="541" mass="58925">MIVKATRIKAASGPRNLLHHLLGKPEENEEIVVIAGSPDETGDVFADAAKNGDRYAIRHAQFAPDQVMSRDDAIGAVRAYLAEFGSKDVDGDMRHVLVVEHQKKRADNASYDRHWHACIPERLPSTGRVMDSKMYARHERIARSLEIELGHQIRKGRHNKFVVESLREAGRGDIAAKLDGAEIAKGDLPQTAYTSDRVQIAKRQGRDLPGMRQQVKAAWSGADSADAFRAALAESGLTVEVGRKPGTWIVNDAAGKLVGSVDRLTGVKKSEVSARLGDGNPPPPKTRHRASAEADVHTTTGREERMADTATAQASGQVIPFTQGAAQGEKGEQQKRSLLQAIVDIIKRLFGLAGQYESRAVRPESPDQILQMVKEIRKEMGEMRSAIAEHRLAIDVLKDHDSRKPEGIKARLTGERREWEQDRQGYAADEQAKAEKVEEQRQLLEKAKAKWLPKATAKAEENAAENAADLSKAAALRHTAEALLAGDPKATEAAQAGKPVAEIVAAAKEWTPPSKAEAAAEANQAVEELNQAPGLKGFGRR</sequence>
<accession>A0A7C9UXM2</accession>
<evidence type="ECO:0000313" key="3">
    <source>
        <dbReference type="Proteomes" id="UP000480684"/>
    </source>
</evidence>
<feature type="region of interest" description="Disordered" evidence="1">
    <location>
        <begin position="269"/>
        <end position="303"/>
    </location>
</feature>
<dbReference type="AlphaFoldDB" id="A0A7C9UXM2"/>
<comment type="caution">
    <text evidence="2">The sequence shown here is derived from an EMBL/GenBank/DDBJ whole genome shotgun (WGS) entry which is preliminary data.</text>
</comment>
<reference evidence="2 3" key="1">
    <citation type="submission" date="2020-02" db="EMBL/GenBank/DDBJ databases">
        <authorList>
            <person name="Dziuba M."/>
            <person name="Kuznetsov B."/>
            <person name="Mardanov A."/>
            <person name="Ravin N."/>
            <person name="Grouzdev D."/>
        </authorList>
    </citation>
    <scope>NUCLEOTIDE SEQUENCE [LARGE SCALE GENOMIC DNA]</scope>
    <source>
        <strain evidence="2 3">SpK</strain>
    </source>
</reference>
<feature type="compositionally biased region" description="Low complexity" evidence="1">
    <location>
        <begin position="516"/>
        <end position="532"/>
    </location>
</feature>
<name>A0A7C9UXM2_9PROT</name>
<dbReference type="EMBL" id="JAAIYP010000008">
    <property type="protein sequence ID" value="NFV78994.1"/>
    <property type="molecule type" value="Genomic_DNA"/>
</dbReference>
<evidence type="ECO:0000313" key="2">
    <source>
        <dbReference type="EMBL" id="NFV78994.1"/>
    </source>
</evidence>
<protein>
    <recommendedName>
        <fullName evidence="4">Relaxase/mobilization nuclease domain-containing protein</fullName>
    </recommendedName>
</protein>
<evidence type="ECO:0000256" key="1">
    <source>
        <dbReference type="SAM" id="MobiDB-lite"/>
    </source>
</evidence>
<feature type="region of interest" description="Disordered" evidence="1">
    <location>
        <begin position="514"/>
        <end position="541"/>
    </location>
</feature>
<dbReference type="Proteomes" id="UP000480684">
    <property type="component" value="Unassembled WGS sequence"/>
</dbReference>
<proteinExistence type="predicted"/>